<keyword evidence="2 8" id="KW-0167">Capsid protein</keyword>
<dbReference type="InterPro" id="IPR002210">
    <property type="entry name" value="Capsid_L1_Papillomavir"/>
</dbReference>
<dbReference type="Pfam" id="PF00500">
    <property type="entry name" value="Late_protein_L1"/>
    <property type="match status" value="1"/>
</dbReference>
<evidence type="ECO:0000256" key="2">
    <source>
        <dbReference type="ARBA" id="ARBA00022561"/>
    </source>
</evidence>
<dbReference type="GO" id="GO:0005198">
    <property type="term" value="F:structural molecule activity"/>
    <property type="evidence" value="ECO:0007669"/>
    <property type="project" value="InterPro"/>
</dbReference>
<name>A0A2Z4LI56_9PAPI</name>
<evidence type="ECO:0000256" key="1">
    <source>
        <dbReference type="ARBA" id="ARBA00004328"/>
    </source>
</evidence>
<comment type="subcellular location">
    <subcellularLocation>
        <location evidence="1 8">Virion</location>
    </subcellularLocation>
</comment>
<evidence type="ECO:0000256" key="8">
    <source>
        <dbReference type="RuleBase" id="RU361248"/>
    </source>
</evidence>
<comment type="subunit">
    <text evidence="8">Self-assembles into homopentamers. The capsid has an icosahedral symmetry and consists of 72 capsomers, with each capsomer being a pentamer of L1. Interacts with the minor capsid protein L2; this interaction is necessary for viral genome encapsidation.</text>
</comment>
<proteinExistence type="inferred from homology"/>
<evidence type="ECO:0000256" key="9">
    <source>
        <dbReference type="SAM" id="MobiDB-lite"/>
    </source>
</evidence>
<evidence type="ECO:0000256" key="5">
    <source>
        <dbReference type="ARBA" id="ARBA00022844"/>
    </source>
</evidence>
<keyword evidence="7 8" id="KW-1160">Virus entry into host cell</keyword>
<keyword evidence="3 8" id="KW-0945">Host-virus interaction</keyword>
<feature type="region of interest" description="Disordered" evidence="9">
    <location>
        <begin position="483"/>
        <end position="503"/>
    </location>
</feature>
<dbReference type="EMBL" id="MH512005">
    <property type="protein sequence ID" value="AWX36189.1"/>
    <property type="molecule type" value="Genomic_DNA"/>
</dbReference>
<dbReference type="SUPFAM" id="SSF88648">
    <property type="entry name" value="Group I dsDNA viruses"/>
    <property type="match status" value="1"/>
</dbReference>
<dbReference type="GO" id="GO:0039620">
    <property type="term" value="C:T=7 icosahedral viral capsid"/>
    <property type="evidence" value="ECO:0007669"/>
    <property type="project" value="UniProtKB-KW"/>
</dbReference>
<evidence type="ECO:0000256" key="7">
    <source>
        <dbReference type="ARBA" id="ARBA00023296"/>
    </source>
</evidence>
<dbReference type="Gene3D" id="2.60.175.20">
    <property type="entry name" value="Major capsid L1 (late) superfamily, Papillomavirus"/>
    <property type="match status" value="2"/>
</dbReference>
<evidence type="ECO:0000256" key="3">
    <source>
        <dbReference type="ARBA" id="ARBA00022581"/>
    </source>
</evidence>
<comment type="function">
    <text evidence="8">Forms an icosahedral capsid with a T=7 symmetry and a 50 nm diameter. The capsid is composed of 72 pentamers linked to each other by disulfide bonds and associated with L2 proteins. Binds to heparan sulfate proteoglycans on cell surface of basal layer keratinocytes to provide initial virion attachment. This binding mediates a conformational change in the virus capsid that facilitates efficient infection. The virion enters the host cell via endocytosis. During virus trafficking, L1 protein dissociates from the viral DNA and the genomic DNA is released to the host nucleus. The virion assembly takes place within the cell nucleus. Encapsulates the genomic DNA together with protein L2.</text>
</comment>
<feature type="compositionally biased region" description="Basic residues" evidence="9">
    <location>
        <begin position="488"/>
        <end position="503"/>
    </location>
</feature>
<dbReference type="GO" id="GO:0019062">
    <property type="term" value="P:virion attachment to host cell"/>
    <property type="evidence" value="ECO:0007669"/>
    <property type="project" value="UniProtKB-UniRule"/>
</dbReference>
<gene>
    <name evidence="8 10" type="primary">L1</name>
</gene>
<evidence type="ECO:0000313" key="10">
    <source>
        <dbReference type="EMBL" id="AWX36189.1"/>
    </source>
</evidence>
<protein>
    <recommendedName>
        <fullName evidence="8">Major capsid protein L1</fullName>
    </recommendedName>
</protein>
<reference evidence="10" key="1">
    <citation type="submission" date="2018-06" db="EMBL/GenBank/DDBJ databases">
        <title>The genital tract virome in dairy cattle.</title>
        <authorList>
            <person name="Ling Y."/>
            <person name="Liu Z."/>
            <person name="Zhang W."/>
        </authorList>
    </citation>
    <scope>NUCLEOTIDE SEQUENCE</scope>
    <source>
        <strain evidence="10">Ujs-21015</strain>
    </source>
</reference>
<dbReference type="InterPro" id="IPR011222">
    <property type="entry name" value="dsDNA_vir_gr_I_capsid"/>
</dbReference>
<dbReference type="GO" id="GO:0046718">
    <property type="term" value="P:symbiont entry into host cell"/>
    <property type="evidence" value="ECO:0007669"/>
    <property type="project" value="UniProtKB-UniRule"/>
</dbReference>
<keyword evidence="8" id="KW-1145">T=7 icosahedral capsid protein</keyword>
<organism evidence="10">
    <name type="scientific">Bovine papillomavirus</name>
    <dbReference type="NCBI Taxonomy" id="10571"/>
    <lineage>
        <taxon>Viruses</taxon>
        <taxon>Monodnaviria</taxon>
        <taxon>Shotokuvirae</taxon>
        <taxon>Cossaviricota</taxon>
        <taxon>Papovaviricetes</taxon>
        <taxon>Zurhausenvirales</taxon>
        <taxon>Papillomaviridae</taxon>
    </lineage>
</organism>
<comment type="similarity">
    <text evidence="8">Belongs to the papillomaviridae L1 protein family.</text>
</comment>
<keyword evidence="4 8" id="KW-1161">Viral attachment to host cell</keyword>
<evidence type="ECO:0000256" key="4">
    <source>
        <dbReference type="ARBA" id="ARBA00022804"/>
    </source>
</evidence>
<sequence length="503" mass="56692">MWSVPTKLYLPPTQPVARILSTDDYVKPTSYFYIGQTDKLITVGNPFFSVKKNGKELVPHVSANQYRSFRISLPDPNKFAFADPGFYDPNKHRLVWQLRALQIGRGGPLGVGTTGHPFFNKFGDTENPSIYARQTEDDRQNVSFDPKHTQLFVVGNKPCMGSYWGKAKACVGEDDHSDVTKCPPIELMTSEIQDGDMGDIGLGNMDFKELQEDNSGAPLEICTKQCKFPDFLQMQADPTGDHMWFFGKKESLYARHYFVRGGGIGEDVPHEPNDYFLSTGLEDSPPIGKMGPIAYFALPSGSLNSSDSQLFNRPFFLQKAQGQNNGVCWNNEFFVTVMDNSRNINFSINVSDEGPAESYKQSQFKQYLRHAEIYELSFILMVGRIDLDGSTLAHINSINSRVIEGWNLNFVPTSTNGLETFYRDIQSIATKCPADVPVENPDPYKNLSFWDIDMKEKLSLELDQFTLGRKFLSQYRRSSISSSIAGVKRPRSAKGKTVKRRKT</sequence>
<evidence type="ECO:0000256" key="6">
    <source>
        <dbReference type="ARBA" id="ARBA00022921"/>
    </source>
</evidence>
<accession>A0A2Z4LI56</accession>
<keyword evidence="6 8" id="KW-0426">Late protein</keyword>
<dbReference type="PRINTS" id="PR00865">
    <property type="entry name" value="HPVCAPSIDL1"/>
</dbReference>
<keyword evidence="5 8" id="KW-0946">Virion</keyword>
<dbReference type="InterPro" id="IPR036973">
    <property type="entry name" value="Capsid_L1_sf_Papillomavir"/>
</dbReference>